<evidence type="ECO:0000313" key="2">
    <source>
        <dbReference type="EMBL" id="MBB5376530.1"/>
    </source>
</evidence>
<dbReference type="Pfam" id="PF03663">
    <property type="entry name" value="Glyco_hydro_76"/>
    <property type="match status" value="1"/>
</dbReference>
<dbReference type="Proteomes" id="UP000539473">
    <property type="component" value="Unassembled WGS sequence"/>
</dbReference>
<protein>
    <submittedName>
        <fullName evidence="1">Glycoside hydrolase</fullName>
    </submittedName>
    <submittedName>
        <fullName evidence="2">Putative alpha-1,6-mannanase (GH76 family)</fullName>
    </submittedName>
</protein>
<reference evidence="4" key="2">
    <citation type="journal article" date="2019" name="Int. J. Syst. Evol. Microbiol.">
        <title>The Global Catalogue of Microorganisms (GCM) 10K type strain sequencing project: providing services to taxonomists for standard genome sequencing and annotation.</title>
        <authorList>
            <consortium name="The Broad Institute Genomics Platform"/>
            <consortium name="The Broad Institute Genome Sequencing Center for Infectious Disease"/>
            <person name="Wu L."/>
            <person name="Ma J."/>
        </authorList>
    </citation>
    <scope>NUCLEOTIDE SEQUENCE [LARGE SCALE GENOMIC DNA]</scope>
    <source>
        <strain evidence="4">CGMCC 1.18437</strain>
    </source>
</reference>
<evidence type="ECO:0000313" key="4">
    <source>
        <dbReference type="Proteomes" id="UP000619376"/>
    </source>
</evidence>
<dbReference type="Proteomes" id="UP000619376">
    <property type="component" value="Unassembled WGS sequence"/>
</dbReference>
<dbReference type="PANTHER" id="PTHR47791:SF3">
    <property type="entry name" value="MEIOTICALLY UP-REGULATED GENE 191 PROTEIN"/>
    <property type="match status" value="1"/>
</dbReference>
<dbReference type="EMBL" id="BNAJ01000004">
    <property type="protein sequence ID" value="GHF43334.1"/>
    <property type="molecule type" value="Genomic_DNA"/>
</dbReference>
<gene>
    <name evidence="1" type="ORF">GCM10017781_19710</name>
    <name evidence="2" type="ORF">HNQ07_001994</name>
</gene>
<dbReference type="AlphaFoldDB" id="A0A7W8KEP1"/>
<dbReference type="RefSeq" id="WP_184111213.1">
    <property type="nucleotide sequence ID" value="NZ_BNAJ01000004.1"/>
</dbReference>
<dbReference type="SUPFAM" id="SSF48208">
    <property type="entry name" value="Six-hairpin glycosidases"/>
    <property type="match status" value="1"/>
</dbReference>
<keyword evidence="1" id="KW-0378">Hydrolase</keyword>
<evidence type="ECO:0000313" key="1">
    <source>
        <dbReference type="EMBL" id="GHF43334.1"/>
    </source>
</evidence>
<name>A0A7W8KEP1_9DEIO</name>
<proteinExistence type="predicted"/>
<dbReference type="InterPro" id="IPR005198">
    <property type="entry name" value="Glyco_hydro_76"/>
</dbReference>
<dbReference type="GO" id="GO:0005975">
    <property type="term" value="P:carbohydrate metabolic process"/>
    <property type="evidence" value="ECO:0007669"/>
    <property type="project" value="InterPro"/>
</dbReference>
<dbReference type="InterPro" id="IPR053169">
    <property type="entry name" value="MUG_Protein"/>
</dbReference>
<dbReference type="Gene3D" id="1.50.10.20">
    <property type="match status" value="1"/>
</dbReference>
<reference evidence="2 3" key="3">
    <citation type="submission" date="2020-08" db="EMBL/GenBank/DDBJ databases">
        <title>Genomic Encyclopedia of Type Strains, Phase IV (KMG-IV): sequencing the most valuable type-strain genomes for metagenomic binning, comparative biology and taxonomic classification.</title>
        <authorList>
            <person name="Goeker M."/>
        </authorList>
    </citation>
    <scope>NUCLEOTIDE SEQUENCE [LARGE SCALE GENOMIC DNA]</scope>
    <source>
        <strain evidence="2 3">DSM 27521</strain>
    </source>
</reference>
<comment type="caution">
    <text evidence="2">The sequence shown here is derived from an EMBL/GenBank/DDBJ whole genome shotgun (WGS) entry which is preliminary data.</text>
</comment>
<dbReference type="EMBL" id="JACHFK010000004">
    <property type="protein sequence ID" value="MBB5376530.1"/>
    <property type="molecule type" value="Genomic_DNA"/>
</dbReference>
<evidence type="ECO:0000313" key="3">
    <source>
        <dbReference type="Proteomes" id="UP000539473"/>
    </source>
</evidence>
<accession>A0A7W8KEP1</accession>
<keyword evidence="4" id="KW-1185">Reference proteome</keyword>
<dbReference type="InterPro" id="IPR008928">
    <property type="entry name" value="6-hairpin_glycosidase_sf"/>
</dbReference>
<sequence length="360" mass="39647">MTTHDTPPTPTSADQAQAAFNALWTGYWNGDDGLFAIRRPLAPAGYDLAFDLFHYWWQAHALDALVDAFERDGRREHLEHAAHVLSAIVRVNGGLTNDYYDDMEWLALACLRAWDAGAGDAFREAALTLWADIQNGWNAAWGGGVAWRKSQLDYKNTPANAPAAILAARLYQRFGRPDDLAWAERISAWLDIHLVDPASGFVWDGINRLGDGAIDREWTFTYCQGVTVGAALELFTATGDDRHLARARRTALAAVQRWPQTLPDEGVGDAGLFKGILVRYLGALERVSPDADRRAWLRAQAHAAWRCRDPVTGLNGTSWTRRPGDAPLDLSTALSGVFVYETVAALDRADAARPPHGQTT</sequence>
<organism evidence="2 3">
    <name type="scientific">Deinococcus metalli</name>
    <dbReference type="NCBI Taxonomy" id="1141878"/>
    <lineage>
        <taxon>Bacteria</taxon>
        <taxon>Thermotogati</taxon>
        <taxon>Deinococcota</taxon>
        <taxon>Deinococci</taxon>
        <taxon>Deinococcales</taxon>
        <taxon>Deinococcaceae</taxon>
        <taxon>Deinococcus</taxon>
    </lineage>
</organism>
<reference evidence="1" key="4">
    <citation type="submission" date="2024-05" db="EMBL/GenBank/DDBJ databases">
        <authorList>
            <person name="Sun Q."/>
            <person name="Zhou Y."/>
        </authorList>
    </citation>
    <scope>NUCLEOTIDE SEQUENCE</scope>
    <source>
        <strain evidence="1">CGMCC 1.18437</strain>
    </source>
</reference>
<dbReference type="PANTHER" id="PTHR47791">
    <property type="entry name" value="MEIOTICALLY UP-REGULATED GENE 191 PROTEIN"/>
    <property type="match status" value="1"/>
</dbReference>
<dbReference type="GO" id="GO:0016787">
    <property type="term" value="F:hydrolase activity"/>
    <property type="evidence" value="ECO:0007669"/>
    <property type="project" value="UniProtKB-KW"/>
</dbReference>
<reference evidence="1" key="1">
    <citation type="journal article" date="2014" name="Int. J. Syst. Evol. Microbiol.">
        <title>Complete genome of a new Firmicutes species belonging to the dominant human colonic microbiota ('Ruminococcus bicirculans') reveals two chromosomes and a selective capacity to utilize plant glucans.</title>
        <authorList>
            <consortium name="NISC Comparative Sequencing Program"/>
            <person name="Wegmann U."/>
            <person name="Louis P."/>
            <person name="Goesmann A."/>
            <person name="Henrissat B."/>
            <person name="Duncan S.H."/>
            <person name="Flint H.J."/>
        </authorList>
    </citation>
    <scope>NUCLEOTIDE SEQUENCE</scope>
    <source>
        <strain evidence="1">CGMCC 1.18437</strain>
    </source>
</reference>